<feature type="transmembrane region" description="Helical" evidence="5">
    <location>
        <begin position="275"/>
        <end position="298"/>
    </location>
</feature>
<dbReference type="GO" id="GO:0016477">
    <property type="term" value="P:cell migration"/>
    <property type="evidence" value="ECO:0007669"/>
    <property type="project" value="TreeGrafter"/>
</dbReference>
<dbReference type="GO" id="GO:0005178">
    <property type="term" value="F:integrin binding"/>
    <property type="evidence" value="ECO:0007669"/>
    <property type="project" value="TreeGrafter"/>
</dbReference>
<dbReference type="PANTHER" id="PTHR10082:SF60">
    <property type="entry name" value="INTEGRIN BETA-PS"/>
    <property type="match status" value="1"/>
</dbReference>
<name>A0AAV2QIR6_MEGNR</name>
<evidence type="ECO:0000256" key="5">
    <source>
        <dbReference type="SAM" id="Phobius"/>
    </source>
</evidence>
<dbReference type="PROSITE" id="PS00243">
    <property type="entry name" value="I_EGF_1"/>
    <property type="match status" value="1"/>
</dbReference>
<dbReference type="InterPro" id="IPR014836">
    <property type="entry name" value="Integrin_bsu_cyt_dom"/>
</dbReference>
<evidence type="ECO:0000259" key="6">
    <source>
        <dbReference type="SMART" id="SM01241"/>
    </source>
</evidence>
<keyword evidence="5" id="KW-0472">Membrane</keyword>
<evidence type="ECO:0000256" key="2">
    <source>
        <dbReference type="ARBA" id="ARBA00022737"/>
    </source>
</evidence>
<comment type="caution">
    <text evidence="7">The sequence shown here is derived from an EMBL/GenBank/DDBJ whole genome shotgun (WGS) entry which is preliminary data.</text>
</comment>
<dbReference type="SMART" id="SM01241">
    <property type="entry name" value="Integrin_b_cyt"/>
    <property type="match status" value="1"/>
</dbReference>
<keyword evidence="1" id="KW-0732">Signal</keyword>
<feature type="non-terminal residue" evidence="7">
    <location>
        <position position="344"/>
    </location>
</feature>
<dbReference type="Proteomes" id="UP001497623">
    <property type="component" value="Unassembled WGS sequence"/>
</dbReference>
<dbReference type="GO" id="GO:0005925">
    <property type="term" value="C:focal adhesion"/>
    <property type="evidence" value="ECO:0007669"/>
    <property type="project" value="TreeGrafter"/>
</dbReference>
<dbReference type="InterPro" id="IPR057243">
    <property type="entry name" value="Integrin_I-EGF_CS"/>
</dbReference>
<keyword evidence="5" id="KW-1133">Transmembrane helix</keyword>
<feature type="domain" description="Integrin beta subunit cytoplasmic" evidence="6">
    <location>
        <begin position="299"/>
        <end position="344"/>
    </location>
</feature>
<evidence type="ECO:0000256" key="3">
    <source>
        <dbReference type="ARBA" id="ARBA00023157"/>
    </source>
</evidence>
<evidence type="ECO:0000313" key="7">
    <source>
        <dbReference type="EMBL" id="CAL4082312.1"/>
    </source>
</evidence>
<gene>
    <name evidence="7" type="ORF">MNOR_LOCUS11824</name>
</gene>
<keyword evidence="4" id="KW-0325">Glycoprotein</keyword>
<dbReference type="EMBL" id="CAXKWB010006298">
    <property type="protein sequence ID" value="CAL4082312.1"/>
    <property type="molecule type" value="Genomic_DNA"/>
</dbReference>
<keyword evidence="3" id="KW-1015">Disulfide bond</keyword>
<evidence type="ECO:0000256" key="4">
    <source>
        <dbReference type="ARBA" id="ARBA00023180"/>
    </source>
</evidence>
<dbReference type="Gene3D" id="2.10.25.10">
    <property type="entry name" value="Laminin"/>
    <property type="match status" value="1"/>
</dbReference>
<dbReference type="GO" id="GO:0007160">
    <property type="term" value="P:cell-matrix adhesion"/>
    <property type="evidence" value="ECO:0007669"/>
    <property type="project" value="TreeGrafter"/>
</dbReference>
<dbReference type="GO" id="GO:0007229">
    <property type="term" value="P:integrin-mediated signaling pathway"/>
    <property type="evidence" value="ECO:0007669"/>
    <property type="project" value="TreeGrafter"/>
</dbReference>
<dbReference type="PRINTS" id="PR01186">
    <property type="entry name" value="INTEGRINB"/>
</dbReference>
<dbReference type="FunFam" id="1.20.5.100:FF:000002">
    <property type="entry name" value="Integrin beta"/>
    <property type="match status" value="1"/>
</dbReference>
<organism evidence="7 8">
    <name type="scientific">Meganyctiphanes norvegica</name>
    <name type="common">Northern krill</name>
    <name type="synonym">Thysanopoda norvegica</name>
    <dbReference type="NCBI Taxonomy" id="48144"/>
    <lineage>
        <taxon>Eukaryota</taxon>
        <taxon>Metazoa</taxon>
        <taxon>Ecdysozoa</taxon>
        <taxon>Arthropoda</taxon>
        <taxon>Crustacea</taxon>
        <taxon>Multicrustacea</taxon>
        <taxon>Malacostraca</taxon>
        <taxon>Eumalacostraca</taxon>
        <taxon>Eucarida</taxon>
        <taxon>Euphausiacea</taxon>
        <taxon>Euphausiidae</taxon>
        <taxon>Meganyctiphanes</taxon>
    </lineage>
</organism>
<evidence type="ECO:0000256" key="1">
    <source>
        <dbReference type="ARBA" id="ARBA00022729"/>
    </source>
</evidence>
<accession>A0AAV2QIR6</accession>
<keyword evidence="2" id="KW-0677">Repeat</keyword>
<dbReference type="GO" id="GO:0008305">
    <property type="term" value="C:integrin complex"/>
    <property type="evidence" value="ECO:0007669"/>
    <property type="project" value="TreeGrafter"/>
</dbReference>
<dbReference type="GO" id="GO:0033627">
    <property type="term" value="P:cell adhesion mediated by integrin"/>
    <property type="evidence" value="ECO:0007669"/>
    <property type="project" value="TreeGrafter"/>
</dbReference>
<protein>
    <recommendedName>
        <fullName evidence="6">Integrin beta subunit cytoplasmic domain-containing protein</fullName>
    </recommendedName>
</protein>
<dbReference type="GO" id="GO:0098609">
    <property type="term" value="P:cell-cell adhesion"/>
    <property type="evidence" value="ECO:0007669"/>
    <property type="project" value="TreeGrafter"/>
</dbReference>
<sequence length="344" mass="39491">MRPIEIIIINQTWYMRHRHQCQDAPMLPIYSVRARCQNLFRRRARCTLSHEKVVLSYLSRLARYTRPVKESRVQAAGSRHCRCGDAQGERHTCFSNRLCEFDKYQCMTELKRLSEFGKYQCIPQLISKREHSECREGSAARAPCQVVVCSGEGICECGVCKCHSNGTYNGQFCEDCPTCVGGLCEEYRDCAQFGGFGTGRFTQQVFERNCSSLKIKKEDDLKVFDDSIESRRREFILHDSTQDNVSVFFTNRMIQARRASTYAVDTVDLCMYGNYILAIIIGVIAAIVAIGLLTLLIWKLLTTLHDQREYAKFEEDRKAAQWQTEENPIYHSATTTTVNPAFVK</sequence>
<proteinExistence type="predicted"/>
<dbReference type="PANTHER" id="PTHR10082">
    <property type="entry name" value="INTEGRIN BETA SUBUNIT"/>
    <property type="match status" value="1"/>
</dbReference>
<keyword evidence="5" id="KW-0812">Transmembrane</keyword>
<evidence type="ECO:0000313" key="8">
    <source>
        <dbReference type="Proteomes" id="UP001497623"/>
    </source>
</evidence>
<dbReference type="AlphaFoldDB" id="A0AAV2QIR6"/>
<dbReference type="Pfam" id="PF08725">
    <property type="entry name" value="Integrin_b_cyt"/>
    <property type="match status" value="1"/>
</dbReference>
<dbReference type="GO" id="GO:0009986">
    <property type="term" value="C:cell surface"/>
    <property type="evidence" value="ECO:0007669"/>
    <property type="project" value="TreeGrafter"/>
</dbReference>
<dbReference type="InterPro" id="IPR015812">
    <property type="entry name" value="Integrin_bsu"/>
</dbReference>
<dbReference type="Gene3D" id="1.20.5.100">
    <property type="entry name" value="Cytochrome c1, transmembrane anchor, C-terminal"/>
    <property type="match status" value="1"/>
</dbReference>
<reference evidence="7 8" key="1">
    <citation type="submission" date="2024-05" db="EMBL/GenBank/DDBJ databases">
        <authorList>
            <person name="Wallberg A."/>
        </authorList>
    </citation>
    <scope>NUCLEOTIDE SEQUENCE [LARGE SCALE GENOMIC DNA]</scope>
</reference>
<keyword evidence="8" id="KW-1185">Reference proteome</keyword>